<sequence length="303" mass="33682">MERRSWTCTLVTQLCLCVALYLAFNIGEPQQQQPWRRLPRPDIVFVTVRGGARPVRAQTHLLKQIEDVARIYGARFVVNISELGEEEDPLSRNASQLSKSPSIPWYTTKASKGQEMDSCFKEHVEIDNGPTLNIVGLDTGSLQDLLLTESINGSGSVQNWLGRTLGAASGNWSVVVGYHPIIHCEDEKVQQFESNRASETLVHQSFVKFGVNAYLSTNGCCSNHTSLDSVDYIGVARTHEHRDESVVPNRKLGRGLDLQQQKGMTDEFLLHRVTSLEMITYSISSAGKVLNRVVTQQKGKAAI</sequence>
<dbReference type="EMBL" id="OZ034814">
    <property type="protein sequence ID" value="CAL1358832.1"/>
    <property type="molecule type" value="Genomic_DNA"/>
</dbReference>
<organism evidence="1 2">
    <name type="scientific">Linum trigynum</name>
    <dbReference type="NCBI Taxonomy" id="586398"/>
    <lineage>
        <taxon>Eukaryota</taxon>
        <taxon>Viridiplantae</taxon>
        <taxon>Streptophyta</taxon>
        <taxon>Embryophyta</taxon>
        <taxon>Tracheophyta</taxon>
        <taxon>Spermatophyta</taxon>
        <taxon>Magnoliopsida</taxon>
        <taxon>eudicotyledons</taxon>
        <taxon>Gunneridae</taxon>
        <taxon>Pentapetalae</taxon>
        <taxon>rosids</taxon>
        <taxon>fabids</taxon>
        <taxon>Malpighiales</taxon>
        <taxon>Linaceae</taxon>
        <taxon>Linum</taxon>
    </lineage>
</organism>
<keyword evidence="2" id="KW-1185">Reference proteome</keyword>
<dbReference type="AlphaFoldDB" id="A0AAV2CSF9"/>
<dbReference type="InterPro" id="IPR029052">
    <property type="entry name" value="Metallo-depent_PP-like"/>
</dbReference>
<accession>A0AAV2CSF9</accession>
<name>A0AAV2CSF9_9ROSI</name>
<evidence type="ECO:0000313" key="2">
    <source>
        <dbReference type="Proteomes" id="UP001497516"/>
    </source>
</evidence>
<protein>
    <submittedName>
        <fullName evidence="1">Uncharacterized protein</fullName>
    </submittedName>
</protein>
<reference evidence="1 2" key="1">
    <citation type="submission" date="2024-04" db="EMBL/GenBank/DDBJ databases">
        <authorList>
            <person name="Fracassetti M."/>
        </authorList>
    </citation>
    <scope>NUCLEOTIDE SEQUENCE [LARGE SCALE GENOMIC DNA]</scope>
</reference>
<gene>
    <name evidence="1" type="ORF">LTRI10_LOCUS6358</name>
</gene>
<proteinExistence type="predicted"/>
<dbReference type="Proteomes" id="UP001497516">
    <property type="component" value="Chromosome 10"/>
</dbReference>
<evidence type="ECO:0000313" key="1">
    <source>
        <dbReference type="EMBL" id="CAL1358832.1"/>
    </source>
</evidence>
<dbReference type="Gene3D" id="3.60.21.10">
    <property type="match status" value="1"/>
</dbReference>